<dbReference type="GO" id="GO:0004693">
    <property type="term" value="F:cyclin-dependent protein serine/threonine kinase activity"/>
    <property type="evidence" value="ECO:0007669"/>
    <property type="project" value="TreeGrafter"/>
</dbReference>
<keyword evidence="6" id="KW-0067">ATP-binding</keyword>
<evidence type="ECO:0000256" key="5">
    <source>
        <dbReference type="ARBA" id="ARBA00022777"/>
    </source>
</evidence>
<keyword evidence="5" id="KW-0418">Kinase</keyword>
<dbReference type="Gene3D" id="1.10.510.10">
    <property type="entry name" value="Transferase(Phosphotransferase) domain 1"/>
    <property type="match status" value="2"/>
</dbReference>
<dbReference type="GO" id="GO:0010389">
    <property type="term" value="P:regulation of G2/M transition of mitotic cell cycle"/>
    <property type="evidence" value="ECO:0007669"/>
    <property type="project" value="TreeGrafter"/>
</dbReference>
<dbReference type="SMART" id="SM00220">
    <property type="entry name" value="S_TKc"/>
    <property type="match status" value="1"/>
</dbReference>
<keyword evidence="2" id="KW-0723">Serine/threonine-protein kinase</keyword>
<dbReference type="FunFam" id="1.10.510.10:FF:000624">
    <property type="entry name" value="Mitogen-activated protein kinase"/>
    <property type="match status" value="1"/>
</dbReference>
<dbReference type="EMBL" id="OE181349">
    <property type="protein sequence ID" value="CAD7573003.1"/>
    <property type="molecule type" value="Genomic_DNA"/>
</dbReference>
<dbReference type="InterPro" id="IPR008271">
    <property type="entry name" value="Ser/Thr_kinase_AS"/>
</dbReference>
<dbReference type="PANTHER" id="PTHR24056">
    <property type="entry name" value="CELL DIVISION PROTEIN KINASE"/>
    <property type="match status" value="1"/>
</dbReference>
<dbReference type="SUPFAM" id="SSF56112">
    <property type="entry name" value="Protein kinase-like (PK-like)"/>
    <property type="match status" value="1"/>
</dbReference>
<proteinExistence type="inferred from homology"/>
<dbReference type="GO" id="GO:0005524">
    <property type="term" value="F:ATP binding"/>
    <property type="evidence" value="ECO:0007669"/>
    <property type="project" value="UniProtKB-KW"/>
</dbReference>
<evidence type="ECO:0000259" key="7">
    <source>
        <dbReference type="PROSITE" id="PS50011"/>
    </source>
</evidence>
<name>A0A7R9J5G6_TIMCA</name>
<dbReference type="InterPro" id="IPR000719">
    <property type="entry name" value="Prot_kinase_dom"/>
</dbReference>
<feature type="domain" description="Protein kinase" evidence="7">
    <location>
        <begin position="1"/>
        <end position="283"/>
    </location>
</feature>
<protein>
    <submittedName>
        <fullName evidence="8">(California timema) hypothetical protein</fullName>
    </submittedName>
</protein>
<dbReference type="PANTHER" id="PTHR24056:SF472">
    <property type="entry name" value="CYCLIN-DEPENDENT KINASE 4, ISOFORM A"/>
    <property type="match status" value="1"/>
</dbReference>
<dbReference type="Pfam" id="PF00069">
    <property type="entry name" value="Pkinase"/>
    <property type="match status" value="1"/>
</dbReference>
<dbReference type="GO" id="GO:0005634">
    <property type="term" value="C:nucleus"/>
    <property type="evidence" value="ECO:0007669"/>
    <property type="project" value="TreeGrafter"/>
</dbReference>
<evidence type="ECO:0000256" key="4">
    <source>
        <dbReference type="ARBA" id="ARBA00022741"/>
    </source>
</evidence>
<dbReference type="GO" id="GO:0010468">
    <property type="term" value="P:regulation of gene expression"/>
    <property type="evidence" value="ECO:0007669"/>
    <property type="project" value="TreeGrafter"/>
</dbReference>
<reference evidence="8" key="1">
    <citation type="submission" date="2020-11" db="EMBL/GenBank/DDBJ databases">
        <authorList>
            <person name="Tran Van P."/>
        </authorList>
    </citation>
    <scope>NUCLEOTIDE SEQUENCE</scope>
</reference>
<dbReference type="GO" id="GO:0000082">
    <property type="term" value="P:G1/S transition of mitotic cell cycle"/>
    <property type="evidence" value="ECO:0007669"/>
    <property type="project" value="TreeGrafter"/>
</dbReference>
<dbReference type="GO" id="GO:0007165">
    <property type="term" value="P:signal transduction"/>
    <property type="evidence" value="ECO:0007669"/>
    <property type="project" value="TreeGrafter"/>
</dbReference>
<sequence>MAVALNLRRPEYEGVRLLDICHGQRLEREQQLVLFLVFEHVDQDLACYLERCPDPGLPPTRIKHLVFQILSGVDFLHSHRIIHRDLKPQNILVTNTGIVKLADFGLAKTYDFEMRLTSVVVTLWYRAPEVLLGQPYATSVDIWACGCIMAELFRRAPLFNGSSEGDQLDKIFHIAPLWLFLGVTPPTSHPGSASQAAPQGIILSLQVGSALKVATCVIGTPKESDWPENVSLLWSSFIPRPAISLHTVIPEICPNGQDLMQKMLRFKNINRIDTGSALNHPYFQEDGYIPLQMSTLNRSHVELGGATSD</sequence>
<gene>
    <name evidence="8" type="ORF">TCMB3V08_LOCUS5646</name>
</gene>
<dbReference type="GO" id="GO:0005737">
    <property type="term" value="C:cytoplasm"/>
    <property type="evidence" value="ECO:0007669"/>
    <property type="project" value="TreeGrafter"/>
</dbReference>
<dbReference type="AlphaFoldDB" id="A0A7R9J5G6"/>
<comment type="similarity">
    <text evidence="1">Belongs to the protein kinase superfamily. CMGC Ser/Thr protein kinase family. CDC2/CDKX subfamily.</text>
</comment>
<evidence type="ECO:0000256" key="3">
    <source>
        <dbReference type="ARBA" id="ARBA00022679"/>
    </source>
</evidence>
<dbReference type="PROSITE" id="PS00108">
    <property type="entry name" value="PROTEIN_KINASE_ST"/>
    <property type="match status" value="1"/>
</dbReference>
<dbReference type="GO" id="GO:0030332">
    <property type="term" value="F:cyclin binding"/>
    <property type="evidence" value="ECO:0007669"/>
    <property type="project" value="TreeGrafter"/>
</dbReference>
<accession>A0A7R9J5G6</accession>
<dbReference type="InterPro" id="IPR011009">
    <property type="entry name" value="Kinase-like_dom_sf"/>
</dbReference>
<dbReference type="Gene3D" id="3.30.200.20">
    <property type="entry name" value="Phosphorylase Kinase, domain 1"/>
    <property type="match status" value="1"/>
</dbReference>
<dbReference type="InterPro" id="IPR050108">
    <property type="entry name" value="CDK"/>
</dbReference>
<dbReference type="PROSITE" id="PS50011">
    <property type="entry name" value="PROTEIN_KINASE_DOM"/>
    <property type="match status" value="1"/>
</dbReference>
<organism evidence="8">
    <name type="scientific">Timema californicum</name>
    <name type="common">California timema</name>
    <name type="synonym">Walking stick</name>
    <dbReference type="NCBI Taxonomy" id="61474"/>
    <lineage>
        <taxon>Eukaryota</taxon>
        <taxon>Metazoa</taxon>
        <taxon>Ecdysozoa</taxon>
        <taxon>Arthropoda</taxon>
        <taxon>Hexapoda</taxon>
        <taxon>Insecta</taxon>
        <taxon>Pterygota</taxon>
        <taxon>Neoptera</taxon>
        <taxon>Polyneoptera</taxon>
        <taxon>Phasmatodea</taxon>
        <taxon>Timematodea</taxon>
        <taxon>Timematoidea</taxon>
        <taxon>Timematidae</taxon>
        <taxon>Timema</taxon>
    </lineage>
</organism>
<keyword evidence="4" id="KW-0547">Nucleotide-binding</keyword>
<evidence type="ECO:0000313" key="8">
    <source>
        <dbReference type="EMBL" id="CAD7573003.1"/>
    </source>
</evidence>
<dbReference type="GO" id="GO:0000307">
    <property type="term" value="C:cyclin-dependent protein kinase holoenzyme complex"/>
    <property type="evidence" value="ECO:0007669"/>
    <property type="project" value="TreeGrafter"/>
</dbReference>
<keyword evidence="3" id="KW-0808">Transferase</keyword>
<evidence type="ECO:0000256" key="2">
    <source>
        <dbReference type="ARBA" id="ARBA00022527"/>
    </source>
</evidence>
<evidence type="ECO:0000256" key="6">
    <source>
        <dbReference type="ARBA" id="ARBA00022840"/>
    </source>
</evidence>
<evidence type="ECO:0000256" key="1">
    <source>
        <dbReference type="ARBA" id="ARBA00006485"/>
    </source>
</evidence>